<evidence type="ECO:0000313" key="5">
    <source>
        <dbReference type="EMBL" id="MDQ0162301.1"/>
    </source>
</evidence>
<dbReference type="SUPFAM" id="SSF46785">
    <property type="entry name" value="Winged helix' DNA-binding domain"/>
    <property type="match status" value="1"/>
</dbReference>
<evidence type="ECO:0000256" key="1">
    <source>
        <dbReference type="ARBA" id="ARBA00023015"/>
    </source>
</evidence>
<proteinExistence type="predicted"/>
<keyword evidence="3" id="KW-0804">Transcription</keyword>
<evidence type="ECO:0000256" key="2">
    <source>
        <dbReference type="ARBA" id="ARBA00023125"/>
    </source>
</evidence>
<dbReference type="Gene3D" id="1.10.10.10">
    <property type="entry name" value="Winged helix-like DNA-binding domain superfamily/Winged helix DNA-binding domain"/>
    <property type="match status" value="1"/>
</dbReference>
<organism evidence="5 6">
    <name type="scientific">Aeribacillus alveayuensis</name>
    <dbReference type="NCBI Taxonomy" id="279215"/>
    <lineage>
        <taxon>Bacteria</taxon>
        <taxon>Bacillati</taxon>
        <taxon>Bacillota</taxon>
        <taxon>Bacilli</taxon>
        <taxon>Bacillales</taxon>
        <taxon>Bacillaceae</taxon>
        <taxon>Aeribacillus</taxon>
    </lineage>
</organism>
<comment type="caution">
    <text evidence="5">The sequence shown here is derived from an EMBL/GenBank/DDBJ whole genome shotgun (WGS) entry which is preliminary data.</text>
</comment>
<dbReference type="PROSITE" id="PS01117">
    <property type="entry name" value="HTH_MARR_1"/>
    <property type="match status" value="1"/>
</dbReference>
<dbReference type="InterPro" id="IPR023187">
    <property type="entry name" value="Tscrpt_reg_MarR-type_CS"/>
</dbReference>
<dbReference type="SMART" id="SM00347">
    <property type="entry name" value="HTH_MARR"/>
    <property type="match status" value="1"/>
</dbReference>
<protein>
    <submittedName>
        <fullName evidence="5">MarR family 2-MHQ and catechol resistance regulon transcriptional repressor</fullName>
    </submittedName>
</protein>
<keyword evidence="1" id="KW-0805">Transcription regulation</keyword>
<name>A0ABT9VMV0_9BACI</name>
<dbReference type="InterPro" id="IPR036390">
    <property type="entry name" value="WH_DNA-bd_sf"/>
</dbReference>
<evidence type="ECO:0000256" key="3">
    <source>
        <dbReference type="ARBA" id="ARBA00023163"/>
    </source>
</evidence>
<dbReference type="Pfam" id="PF01047">
    <property type="entry name" value="MarR"/>
    <property type="match status" value="1"/>
</dbReference>
<dbReference type="EMBL" id="JAUSTR010000003">
    <property type="protein sequence ID" value="MDQ0162301.1"/>
    <property type="molecule type" value="Genomic_DNA"/>
</dbReference>
<gene>
    <name evidence="5" type="ORF">J2S06_001377</name>
</gene>
<dbReference type="Proteomes" id="UP001225646">
    <property type="component" value="Unassembled WGS sequence"/>
</dbReference>
<keyword evidence="2" id="KW-0238">DNA-binding</keyword>
<dbReference type="PRINTS" id="PR00598">
    <property type="entry name" value="HTHMARR"/>
</dbReference>
<sequence>MMTSFTQEEMDRAVSLFHIFARAFKSISEHSIRDSKEHGFNPTEFSVLELLYKKGPQKIQQIGSRLLLVSGNVTYVIDKLERNGYIYREQDPRDKRSVYAKLTEKGKNYLDEIYPIHAMRMARAFSGLSKEEQDQLMHLLKKAGIHSQHLIFR</sequence>
<reference evidence="5 6" key="1">
    <citation type="submission" date="2023-07" db="EMBL/GenBank/DDBJ databases">
        <title>Genomic Encyclopedia of Type Strains, Phase IV (KMG-IV): sequencing the most valuable type-strain genomes for metagenomic binning, comparative biology and taxonomic classification.</title>
        <authorList>
            <person name="Goeker M."/>
        </authorList>
    </citation>
    <scope>NUCLEOTIDE SEQUENCE [LARGE SCALE GENOMIC DNA]</scope>
    <source>
        <strain evidence="5 6">DSM 19092</strain>
    </source>
</reference>
<feature type="domain" description="HTH marR-type" evidence="4">
    <location>
        <begin position="13"/>
        <end position="145"/>
    </location>
</feature>
<evidence type="ECO:0000313" key="6">
    <source>
        <dbReference type="Proteomes" id="UP001225646"/>
    </source>
</evidence>
<dbReference type="InterPro" id="IPR036388">
    <property type="entry name" value="WH-like_DNA-bd_sf"/>
</dbReference>
<accession>A0ABT9VMV0</accession>
<dbReference type="PANTHER" id="PTHR42756:SF1">
    <property type="entry name" value="TRANSCRIPTIONAL REPRESSOR OF EMRAB OPERON"/>
    <property type="match status" value="1"/>
</dbReference>
<dbReference type="PANTHER" id="PTHR42756">
    <property type="entry name" value="TRANSCRIPTIONAL REGULATOR, MARR"/>
    <property type="match status" value="1"/>
</dbReference>
<dbReference type="PROSITE" id="PS50995">
    <property type="entry name" value="HTH_MARR_2"/>
    <property type="match status" value="1"/>
</dbReference>
<dbReference type="RefSeq" id="WP_044747575.1">
    <property type="nucleotide sequence ID" value="NZ_JAUSTR010000003.1"/>
</dbReference>
<dbReference type="InterPro" id="IPR000835">
    <property type="entry name" value="HTH_MarR-typ"/>
</dbReference>
<keyword evidence="6" id="KW-1185">Reference proteome</keyword>
<evidence type="ECO:0000259" key="4">
    <source>
        <dbReference type="PROSITE" id="PS50995"/>
    </source>
</evidence>